<dbReference type="FunFam" id="3.30.300.30:FF:000010">
    <property type="entry name" value="Enterobactin synthetase component F"/>
    <property type="match status" value="1"/>
</dbReference>
<evidence type="ECO:0000256" key="2">
    <source>
        <dbReference type="ARBA" id="ARBA00006432"/>
    </source>
</evidence>
<keyword evidence="3" id="KW-0596">Phosphopantetheine</keyword>
<dbReference type="InterPro" id="IPR045851">
    <property type="entry name" value="AMP-bd_C_sf"/>
</dbReference>
<dbReference type="Pfam" id="PF00975">
    <property type="entry name" value="Thioesterase"/>
    <property type="match status" value="1"/>
</dbReference>
<dbReference type="Pfam" id="PF00501">
    <property type="entry name" value="AMP-binding"/>
    <property type="match status" value="1"/>
</dbReference>
<dbReference type="SUPFAM" id="SSF56801">
    <property type="entry name" value="Acetyl-CoA synthetase-like"/>
    <property type="match status" value="1"/>
</dbReference>
<dbReference type="PATRIC" id="fig|1389415.4.peg.5188"/>
<dbReference type="Gene3D" id="1.10.1200.10">
    <property type="entry name" value="ACP-like"/>
    <property type="match status" value="1"/>
</dbReference>
<comment type="similarity">
    <text evidence="2">Belongs to the ATP-dependent AMP-binding enzyme family.</text>
</comment>
<dbReference type="AlphaFoldDB" id="U7QST8"/>
<protein>
    <recommendedName>
        <fullName evidence="5">Carrier domain-containing protein</fullName>
    </recommendedName>
</protein>
<evidence type="ECO:0000313" key="7">
    <source>
        <dbReference type="Proteomes" id="UP000017133"/>
    </source>
</evidence>
<feature type="domain" description="Carrier" evidence="5">
    <location>
        <begin position="341"/>
        <end position="415"/>
    </location>
</feature>
<dbReference type="InterPro" id="IPR001031">
    <property type="entry name" value="Thioesterase"/>
</dbReference>
<reference evidence="6 7" key="1">
    <citation type="submission" date="2013-10" db="EMBL/GenBank/DDBJ databases">
        <title>Whole Genome Shotgun Sequence of Photorhabdus temperata J3.</title>
        <authorList>
            <person name="Park G.-S."/>
            <person name="Hong S.-J."/>
            <person name="Shin J.-H."/>
        </authorList>
    </citation>
    <scope>NUCLEOTIDE SEQUENCE [LARGE SCALE GENOMIC DNA]</scope>
    <source>
        <strain evidence="6 7">J3</strain>
    </source>
</reference>
<evidence type="ECO:0000313" key="6">
    <source>
        <dbReference type="EMBL" id="ERT10190.1"/>
    </source>
</evidence>
<dbReference type="Proteomes" id="UP000017133">
    <property type="component" value="Unassembled WGS sequence"/>
</dbReference>
<dbReference type="EMBL" id="AXDT01000517">
    <property type="protein sequence ID" value="ERT10190.1"/>
    <property type="molecule type" value="Genomic_DNA"/>
</dbReference>
<dbReference type="Gene3D" id="3.40.50.12780">
    <property type="entry name" value="N-terminal domain of ligase-like"/>
    <property type="match status" value="1"/>
</dbReference>
<dbReference type="GO" id="GO:0043041">
    <property type="term" value="P:amino acid activation for nonribosomal peptide biosynthetic process"/>
    <property type="evidence" value="ECO:0007669"/>
    <property type="project" value="TreeGrafter"/>
</dbReference>
<dbReference type="InterPro" id="IPR009081">
    <property type="entry name" value="PP-bd_ACP"/>
</dbReference>
<sequence>MVEHRGLVNLTLDKIAQFGIGADSRMLQFASLGFDASVWEIMMVLAGGATLIIPADIVRQDPGRLWHYLEEQAVTHACVTPALLREGANLSAITIKPTLILGGEAPSAALIQALKGKATLFNAYGPTEITVCATSWRCPSDYAAALIPIGRPAANTRVYLLDGHGQPVPLGAMGELYIGGAGVARGYLNRPDLTAERFLIDPFSDNPEARMYRTGDLVRYLPDGNLEFLGRSDQQVKVRGFRIEPGEIEARLAEHPAVSESVVLALGEGQDKRLVAYVVAPAEEGLANRLRSHLSAMLPDYMVPAAFVRLDALPLTPNGKLDRRVLPALDNEAFARQVYEAPQGETETVLAAIWRELLGIEQISRHDNFFVLGGHSLLAMRMINLAAGRGVACTLNALFQFPVLAELAVKITSDSLSQPQNGAISVRSDGTGLPLFFVPSGMGDYSYVFGLAQQIQPGYPIYALPWSSINEEPMSMMEAQAARMISLLKAVQPEGPYRLGGYSSGGILAYAIAERLLHAGEKVNFLGLIDTPAPHYFGPQKMPSKYQFFVELARQSGEERTQEMAELYRQIDELNLVQFIEAAQELALYPANLCADLIAKRWEQIESYAQMVRDYDPQALAVTLHQFYAMEPSPTISFMADEEPERLSIEPSLGWEQIIPDASLQLIAIPGNHFSVLEDNEHKTALAQALNRVLAISCHGEALSY</sequence>
<comment type="cofactor">
    <cofactor evidence="1">
        <name>pantetheine 4'-phosphate</name>
        <dbReference type="ChEBI" id="CHEBI:47942"/>
    </cofactor>
</comment>
<proteinExistence type="inferred from homology"/>
<evidence type="ECO:0000259" key="5">
    <source>
        <dbReference type="PROSITE" id="PS50075"/>
    </source>
</evidence>
<keyword evidence="4" id="KW-0597">Phosphoprotein</keyword>
<dbReference type="GO" id="GO:0044550">
    <property type="term" value="P:secondary metabolite biosynthetic process"/>
    <property type="evidence" value="ECO:0007669"/>
    <property type="project" value="TreeGrafter"/>
</dbReference>
<gene>
    <name evidence="6" type="ORF">O185_26655</name>
</gene>
<dbReference type="PANTHER" id="PTHR45527:SF1">
    <property type="entry name" value="FATTY ACID SYNTHASE"/>
    <property type="match status" value="1"/>
</dbReference>
<evidence type="ECO:0000256" key="3">
    <source>
        <dbReference type="ARBA" id="ARBA00022450"/>
    </source>
</evidence>
<dbReference type="SUPFAM" id="SSF47336">
    <property type="entry name" value="ACP-like"/>
    <property type="match status" value="1"/>
</dbReference>
<evidence type="ECO:0000256" key="4">
    <source>
        <dbReference type="ARBA" id="ARBA00022553"/>
    </source>
</evidence>
<evidence type="ECO:0000256" key="1">
    <source>
        <dbReference type="ARBA" id="ARBA00001957"/>
    </source>
</evidence>
<dbReference type="InterPro" id="IPR042099">
    <property type="entry name" value="ANL_N_sf"/>
</dbReference>
<dbReference type="GO" id="GO:0031177">
    <property type="term" value="F:phosphopantetheine binding"/>
    <property type="evidence" value="ECO:0007669"/>
    <property type="project" value="TreeGrafter"/>
</dbReference>
<dbReference type="Gene3D" id="3.40.50.1820">
    <property type="entry name" value="alpha/beta hydrolase"/>
    <property type="match status" value="1"/>
</dbReference>
<dbReference type="GO" id="GO:0005737">
    <property type="term" value="C:cytoplasm"/>
    <property type="evidence" value="ECO:0007669"/>
    <property type="project" value="TreeGrafter"/>
</dbReference>
<dbReference type="InterPro" id="IPR036736">
    <property type="entry name" value="ACP-like_sf"/>
</dbReference>
<dbReference type="FunFam" id="1.10.1200.10:FF:000005">
    <property type="entry name" value="Nonribosomal peptide synthetase 1"/>
    <property type="match status" value="1"/>
</dbReference>
<dbReference type="Gene3D" id="3.30.300.30">
    <property type="match status" value="1"/>
</dbReference>
<organism evidence="6 7">
    <name type="scientific">Photorhabdus temperata J3</name>
    <dbReference type="NCBI Taxonomy" id="1389415"/>
    <lineage>
        <taxon>Bacteria</taxon>
        <taxon>Pseudomonadati</taxon>
        <taxon>Pseudomonadota</taxon>
        <taxon>Gammaproteobacteria</taxon>
        <taxon>Enterobacterales</taxon>
        <taxon>Morganellaceae</taxon>
        <taxon>Photorhabdus</taxon>
    </lineage>
</organism>
<accession>U7QST8</accession>
<dbReference type="InterPro" id="IPR029058">
    <property type="entry name" value="AB_hydrolase_fold"/>
</dbReference>
<keyword evidence="7" id="KW-1185">Reference proteome</keyword>
<dbReference type="PROSITE" id="PS50075">
    <property type="entry name" value="CARRIER"/>
    <property type="match status" value="1"/>
</dbReference>
<dbReference type="FunFam" id="2.30.38.10:FF:000001">
    <property type="entry name" value="Non-ribosomal peptide synthetase PvdI"/>
    <property type="match status" value="1"/>
</dbReference>
<comment type="caution">
    <text evidence="6">The sequence shown here is derived from an EMBL/GenBank/DDBJ whole genome shotgun (WGS) entry which is preliminary data.</text>
</comment>
<dbReference type="SUPFAM" id="SSF53474">
    <property type="entry name" value="alpha/beta-Hydrolases"/>
    <property type="match status" value="1"/>
</dbReference>
<dbReference type="Pfam" id="PF00550">
    <property type="entry name" value="PP-binding"/>
    <property type="match status" value="1"/>
</dbReference>
<name>U7QST8_PHOTE</name>
<dbReference type="InterPro" id="IPR000873">
    <property type="entry name" value="AMP-dep_synth/lig_dom"/>
</dbReference>
<dbReference type="Pfam" id="PF13193">
    <property type="entry name" value="AMP-binding_C"/>
    <property type="match status" value="1"/>
</dbReference>
<dbReference type="InterPro" id="IPR025110">
    <property type="entry name" value="AMP-bd_C"/>
</dbReference>
<dbReference type="PANTHER" id="PTHR45527">
    <property type="entry name" value="NONRIBOSOMAL PEPTIDE SYNTHETASE"/>
    <property type="match status" value="1"/>
</dbReference>
<dbReference type="CDD" id="cd05930">
    <property type="entry name" value="A_NRPS"/>
    <property type="match status" value="1"/>
</dbReference>